<accession>A0A645J5K4</accession>
<evidence type="ECO:0000256" key="1">
    <source>
        <dbReference type="SAM" id="MobiDB-lite"/>
    </source>
</evidence>
<protein>
    <submittedName>
        <fullName evidence="2">Uncharacterized protein</fullName>
    </submittedName>
</protein>
<evidence type="ECO:0000313" key="2">
    <source>
        <dbReference type="EMBL" id="MPN58412.1"/>
    </source>
</evidence>
<proteinExistence type="predicted"/>
<comment type="caution">
    <text evidence="2">The sequence shown here is derived from an EMBL/GenBank/DDBJ whole genome shotgun (WGS) entry which is preliminary data.</text>
</comment>
<sequence>MQSGMDRVTGGDHPQGGVNQNRRQEVENDSLEFHFRSRQRNLASASRSAAICAS</sequence>
<dbReference type="EMBL" id="VSSQ01131064">
    <property type="protein sequence ID" value="MPN58412.1"/>
    <property type="molecule type" value="Genomic_DNA"/>
</dbReference>
<organism evidence="2">
    <name type="scientific">bioreactor metagenome</name>
    <dbReference type="NCBI Taxonomy" id="1076179"/>
    <lineage>
        <taxon>unclassified sequences</taxon>
        <taxon>metagenomes</taxon>
        <taxon>ecological metagenomes</taxon>
    </lineage>
</organism>
<name>A0A645J5K4_9ZZZZ</name>
<feature type="compositionally biased region" description="Basic and acidic residues" evidence="1">
    <location>
        <begin position="22"/>
        <end position="31"/>
    </location>
</feature>
<reference evidence="2" key="1">
    <citation type="submission" date="2019-08" db="EMBL/GenBank/DDBJ databases">
        <authorList>
            <person name="Kucharzyk K."/>
            <person name="Murdoch R.W."/>
            <person name="Higgins S."/>
            <person name="Loffler F."/>
        </authorList>
    </citation>
    <scope>NUCLEOTIDE SEQUENCE</scope>
</reference>
<gene>
    <name evidence="2" type="ORF">SDC9_206117</name>
</gene>
<dbReference type="AlphaFoldDB" id="A0A645J5K4"/>
<feature type="region of interest" description="Disordered" evidence="1">
    <location>
        <begin position="1"/>
        <end position="31"/>
    </location>
</feature>